<organism evidence="3 4">
    <name type="scientific">Pseudidiomarina insulisalsae</name>
    <dbReference type="NCBI Taxonomy" id="575789"/>
    <lineage>
        <taxon>Bacteria</taxon>
        <taxon>Pseudomonadati</taxon>
        <taxon>Pseudomonadota</taxon>
        <taxon>Gammaproteobacteria</taxon>
        <taxon>Alteromonadales</taxon>
        <taxon>Idiomarinaceae</taxon>
        <taxon>Pseudidiomarina</taxon>
    </lineage>
</organism>
<sequence>MKVLTSVVTGMVLATGLVYSTGAVAEQQRVDEQLQVPADVFVKVENMRGEVSIKGTADSVARVEGVLDEYATGFIFALDGSTLTIAVEMPQRGNFSGNDVTELEIWLPQSAELTLEGVSSDYAITGFNSDVRINTVSGDITAKELQGDIRLNTVSGDVFASEVGGRVQLKSVSGDIDDRNGNATVADYSTTSGDIRVATPATEVRVESVSGDIELTLSEVKELAAKSVSGDVEATFSLANNGRVTANSVSGDVELAIRGELNAKLSAVVSGGGSIVNRLNEQRAEESRWGVGAQLKSTVGNGSGVIDVTTMSGDIHFIKK</sequence>
<keyword evidence="1" id="KW-0732">Signal</keyword>
<dbReference type="InterPro" id="IPR025164">
    <property type="entry name" value="Toastrack_DUF4097"/>
</dbReference>
<accession>A0A432YHU1</accession>
<gene>
    <name evidence="3" type="ORF">CWI71_06585</name>
</gene>
<dbReference type="OrthoDB" id="6194490at2"/>
<dbReference type="EMBL" id="PIPY01000006">
    <property type="protein sequence ID" value="RUO60529.1"/>
    <property type="molecule type" value="Genomic_DNA"/>
</dbReference>
<reference evidence="4" key="1">
    <citation type="journal article" date="2018" name="Front. Microbiol.">
        <title>Genome-Based Analysis Reveals the Taxonomy and Diversity of the Family Idiomarinaceae.</title>
        <authorList>
            <person name="Liu Y."/>
            <person name="Lai Q."/>
            <person name="Shao Z."/>
        </authorList>
    </citation>
    <scope>NUCLEOTIDE SEQUENCE [LARGE SCALE GENOMIC DNA]</scope>
    <source>
        <strain evidence="4">CVS-6</strain>
    </source>
</reference>
<keyword evidence="4" id="KW-1185">Reference proteome</keyword>
<protein>
    <recommendedName>
        <fullName evidence="2">DUF4097 domain-containing protein</fullName>
    </recommendedName>
</protein>
<evidence type="ECO:0000313" key="3">
    <source>
        <dbReference type="EMBL" id="RUO60529.1"/>
    </source>
</evidence>
<feature type="domain" description="DUF4097" evidence="2">
    <location>
        <begin position="78"/>
        <end position="316"/>
    </location>
</feature>
<dbReference type="AlphaFoldDB" id="A0A432YHU1"/>
<comment type="caution">
    <text evidence="3">The sequence shown here is derived from an EMBL/GenBank/DDBJ whole genome shotgun (WGS) entry which is preliminary data.</text>
</comment>
<dbReference type="RefSeq" id="WP_126754474.1">
    <property type="nucleotide sequence ID" value="NZ_PIPY01000006.1"/>
</dbReference>
<evidence type="ECO:0000313" key="4">
    <source>
        <dbReference type="Proteomes" id="UP000288259"/>
    </source>
</evidence>
<dbReference type="Proteomes" id="UP000288259">
    <property type="component" value="Unassembled WGS sequence"/>
</dbReference>
<evidence type="ECO:0000256" key="1">
    <source>
        <dbReference type="SAM" id="SignalP"/>
    </source>
</evidence>
<feature type="chain" id="PRO_5019139806" description="DUF4097 domain-containing protein" evidence="1">
    <location>
        <begin position="26"/>
        <end position="320"/>
    </location>
</feature>
<evidence type="ECO:0000259" key="2">
    <source>
        <dbReference type="Pfam" id="PF13349"/>
    </source>
</evidence>
<name>A0A432YHU1_9GAMM</name>
<proteinExistence type="predicted"/>
<dbReference type="Pfam" id="PF13349">
    <property type="entry name" value="DUF4097"/>
    <property type="match status" value="1"/>
</dbReference>
<feature type="signal peptide" evidence="1">
    <location>
        <begin position="1"/>
        <end position="25"/>
    </location>
</feature>